<comment type="caution">
    <text evidence="1">The sequence shown here is derived from an EMBL/GenBank/DDBJ whole genome shotgun (WGS) entry which is preliminary data.</text>
</comment>
<reference evidence="1 2" key="1">
    <citation type="journal article" date="2018" name="Sci. Rep.">
        <title>Genomic signatures of local adaptation to the degree of environmental predictability in rotifers.</title>
        <authorList>
            <person name="Franch-Gras L."/>
            <person name="Hahn C."/>
            <person name="Garcia-Roger E.M."/>
            <person name="Carmona M.J."/>
            <person name="Serra M."/>
            <person name="Gomez A."/>
        </authorList>
    </citation>
    <scope>NUCLEOTIDE SEQUENCE [LARGE SCALE GENOMIC DNA]</scope>
    <source>
        <strain evidence="1">HYR1</strain>
    </source>
</reference>
<dbReference type="EMBL" id="REGN01013329">
    <property type="protein sequence ID" value="RMZ94064.1"/>
    <property type="molecule type" value="Genomic_DNA"/>
</dbReference>
<gene>
    <name evidence="1" type="ORF">BpHYR1_029045</name>
</gene>
<accession>A0A3M7P5U5</accession>
<dbReference type="AlphaFoldDB" id="A0A3M7P5U5"/>
<protein>
    <submittedName>
        <fullName evidence="1">Uncharacterized protein</fullName>
    </submittedName>
</protein>
<dbReference type="Proteomes" id="UP000276133">
    <property type="component" value="Unassembled WGS sequence"/>
</dbReference>
<keyword evidence="2" id="KW-1185">Reference proteome</keyword>
<evidence type="ECO:0000313" key="2">
    <source>
        <dbReference type="Proteomes" id="UP000276133"/>
    </source>
</evidence>
<evidence type="ECO:0000313" key="1">
    <source>
        <dbReference type="EMBL" id="RMZ94064.1"/>
    </source>
</evidence>
<proteinExistence type="predicted"/>
<sequence length="125" mass="14558">MWQAKFLSKIINLVLIKFEIIVAIIEKIFPDTITHFACQNFRKKMRQNCEPVILKPGFIQIWIETIPCISLFFINVQIKNLLASFDNLPSSSKKSCSIKLRQCNQIECLNPFHNKNSLDWNESVS</sequence>
<name>A0A3M7P5U5_BRAPC</name>
<organism evidence="1 2">
    <name type="scientific">Brachionus plicatilis</name>
    <name type="common">Marine rotifer</name>
    <name type="synonym">Brachionus muelleri</name>
    <dbReference type="NCBI Taxonomy" id="10195"/>
    <lineage>
        <taxon>Eukaryota</taxon>
        <taxon>Metazoa</taxon>
        <taxon>Spiralia</taxon>
        <taxon>Gnathifera</taxon>
        <taxon>Rotifera</taxon>
        <taxon>Eurotatoria</taxon>
        <taxon>Monogononta</taxon>
        <taxon>Pseudotrocha</taxon>
        <taxon>Ploima</taxon>
        <taxon>Brachionidae</taxon>
        <taxon>Brachionus</taxon>
    </lineage>
</organism>